<protein>
    <submittedName>
        <fullName evidence="1">Uncharacterized protein</fullName>
    </submittedName>
</protein>
<accession>Q1MXT8</accession>
<dbReference type="Proteomes" id="UP000004263">
    <property type="component" value="Unassembled WGS sequence"/>
</dbReference>
<dbReference type="EMBL" id="AAQH01000033">
    <property type="protein sequence ID" value="EAT10799.1"/>
    <property type="molecule type" value="Genomic_DNA"/>
</dbReference>
<organism evidence="1 2">
    <name type="scientific">Bermanella marisrubri</name>
    <dbReference type="NCBI Taxonomy" id="207949"/>
    <lineage>
        <taxon>Bacteria</taxon>
        <taxon>Pseudomonadati</taxon>
        <taxon>Pseudomonadota</taxon>
        <taxon>Gammaproteobacteria</taxon>
        <taxon>Oceanospirillales</taxon>
        <taxon>Oceanospirillaceae</taxon>
        <taxon>Bermanella</taxon>
    </lineage>
</organism>
<name>Q1MXT8_9GAMM</name>
<dbReference type="STRING" id="207949.RED65_08709"/>
<comment type="caution">
    <text evidence="1">The sequence shown here is derived from an EMBL/GenBank/DDBJ whole genome shotgun (WGS) entry which is preliminary data.</text>
</comment>
<sequence>MANYLVFFFVVSLIAPSVFAERISAYAKMRLASPVLDIGDVDGDWSLVDDGRMIQGGARIGSAWHFSSLWTLSVEQRADYIVHFSEETAQFYSALENNQIEPGIYPLSLNVKAVKANGLALSKSWLLGHASRLELSVNLYEGLRVQSGRLTGQGSVSEQGAVRYDYQIDYGYDENRLLDSPRNSVTGWGHGLDIHYKARFNRWSFDLAFNDLLYRYYWRAPRDKGCLSRPLKPDCSVQSLDREWRQSIPHTHEGQLQYHLSRDLDKPVPSLLYDWQYWGRFESHSFGVKQGSFSVQYEFTKKILGFAYQSDWLAVKWQFDEVELSRARYWQLNANLSWPII</sequence>
<reference evidence="1 2" key="1">
    <citation type="submission" date="2006-03" db="EMBL/GenBank/DDBJ databases">
        <authorList>
            <person name="Pinhassi J."/>
            <person name="Pedros-Alio C."/>
            <person name="Ferriera S."/>
            <person name="Johnson J."/>
            <person name="Kravitz S."/>
            <person name="Halpern A."/>
            <person name="Remington K."/>
            <person name="Beeson K."/>
            <person name="Tran B."/>
            <person name="Rogers Y.-H."/>
            <person name="Friedman R."/>
            <person name="Venter J.C."/>
        </authorList>
    </citation>
    <scope>NUCLEOTIDE SEQUENCE [LARGE SCALE GENOMIC DNA]</scope>
    <source>
        <strain evidence="1 2">RED65</strain>
    </source>
</reference>
<evidence type="ECO:0000313" key="2">
    <source>
        <dbReference type="Proteomes" id="UP000004263"/>
    </source>
</evidence>
<proteinExistence type="predicted"/>
<dbReference type="AlphaFoldDB" id="Q1MXT8"/>
<evidence type="ECO:0000313" key="1">
    <source>
        <dbReference type="EMBL" id="EAT10799.1"/>
    </source>
</evidence>
<dbReference type="HOGENOM" id="CLU_812961_0_0_6"/>
<dbReference type="RefSeq" id="WP_007016879.1">
    <property type="nucleotide sequence ID" value="NZ_CH724113.1"/>
</dbReference>
<gene>
    <name evidence="1" type="ORF">RED65_08709</name>
</gene>
<dbReference type="OrthoDB" id="5721395at2"/>
<keyword evidence="2" id="KW-1185">Reference proteome</keyword>